<dbReference type="EMBL" id="JAKVTW010000001">
    <property type="protein sequence ID" value="MCH4810003.1"/>
    <property type="molecule type" value="Genomic_DNA"/>
</dbReference>
<evidence type="ECO:0000313" key="3">
    <source>
        <dbReference type="Proteomes" id="UP001320609"/>
    </source>
</evidence>
<evidence type="ECO:0000259" key="1">
    <source>
        <dbReference type="Pfam" id="PF00534"/>
    </source>
</evidence>
<organism evidence="2 3">
    <name type="scientific">Vreelandella neptunia</name>
    <dbReference type="NCBI Taxonomy" id="115551"/>
    <lineage>
        <taxon>Bacteria</taxon>
        <taxon>Pseudomonadati</taxon>
        <taxon>Pseudomonadota</taxon>
        <taxon>Gammaproteobacteria</taxon>
        <taxon>Oceanospirillales</taxon>
        <taxon>Halomonadaceae</taxon>
        <taxon>Vreelandella</taxon>
    </lineage>
</organism>
<protein>
    <submittedName>
        <fullName evidence="2">Glycosyltransferase</fullName>
    </submittedName>
</protein>
<name>A0ABS9S1R3_9GAMM</name>
<accession>A0ABS9S1R3</accession>
<gene>
    <name evidence="2" type="ORF">MLE19_01540</name>
</gene>
<feature type="domain" description="Glycosyl transferase family 1" evidence="1">
    <location>
        <begin position="513"/>
        <end position="571"/>
    </location>
</feature>
<proteinExistence type="predicted"/>
<dbReference type="PANTHER" id="PTHR46656">
    <property type="entry name" value="PUTATIVE-RELATED"/>
    <property type="match status" value="1"/>
</dbReference>
<dbReference type="CDD" id="cd01635">
    <property type="entry name" value="Glycosyltransferase_GTB-type"/>
    <property type="match status" value="1"/>
</dbReference>
<dbReference type="PANTHER" id="PTHR46656:SF3">
    <property type="entry name" value="PUTATIVE-RELATED"/>
    <property type="match status" value="1"/>
</dbReference>
<sequence>MSKTVTAENFHISIDDQEHPYCQPVELPFTLPTRLYAGMLVVWLLRPALQKRFPLHQFKPSTYLEFLAWCTYIGRRQYALLREIEAWNLELMQPLEMPLNKDCPWGRSYTVAMYLSGIARSKYWNGQLLASTKMRHRVARWYFRDGRELLGLKRCPPWQQAALENNFISVDAFTKTLILPKDVNAPEGEYRIHQNVEDIQQAWGGVSDKTSDTRPTNILPVNSSHVSQYIAAFLPVEVNEVSWLMSELRKRLPSRKPNHSEVIQVMALLPKTTRKPCTKLEKPFGVNLIGYARGELGIGEDVRMLAASLESADVPFNVINVEPGANVSQKDTSAEHWMAESFDYAINIFCMTGIEMSRMSMEKGLGWLNGHYNIGLWPWELPAWPAAWHHAWHLVDELWGISHYTANAYSAAPVPVKPMPLPVEINTSEVIADRQKWKLPTEDYLFVFSFDMNSTLTRKNPIAIVEAFLYAFASQPEKRVGLVIKVSHLNKKHPTWKPLEKLLNQDPRLYLVSGELRKPDVLSLYKSCDCFVSLHRAEGFGRGLAEAQLLGLDLIATGYSGNMEFCANNATHTVDYQLVSLKAGEYFYGEGQQWAEPNIQHAAKLMQACATKVRNPEHDYPVARFGPRYCGEVYRERLQEIARFLN</sequence>
<evidence type="ECO:0000313" key="2">
    <source>
        <dbReference type="EMBL" id="MCH4810003.1"/>
    </source>
</evidence>
<dbReference type="Gene3D" id="3.40.50.2000">
    <property type="entry name" value="Glycogen Phosphorylase B"/>
    <property type="match status" value="1"/>
</dbReference>
<dbReference type="Pfam" id="PF00534">
    <property type="entry name" value="Glycos_transf_1"/>
    <property type="match status" value="1"/>
</dbReference>
<reference evidence="2 3" key="1">
    <citation type="submission" date="2022-03" db="EMBL/GenBank/DDBJ databases">
        <title>Genomic signatures underlying metal tolerance in selected Arctic bacterial isolates.</title>
        <authorList>
            <person name="Thomas F.A."/>
            <person name="Venkatachalam S."/>
            <person name="Krishnan K.P."/>
        </authorList>
    </citation>
    <scope>NUCLEOTIDE SEQUENCE [LARGE SCALE GENOMIC DNA]</scope>
    <source>
        <strain evidence="2 3">HM116</strain>
    </source>
</reference>
<dbReference type="InterPro" id="IPR001296">
    <property type="entry name" value="Glyco_trans_1"/>
</dbReference>
<dbReference type="RefSeq" id="WP_240716313.1">
    <property type="nucleotide sequence ID" value="NZ_JAKVTW010000001.1"/>
</dbReference>
<dbReference type="Proteomes" id="UP001320609">
    <property type="component" value="Unassembled WGS sequence"/>
</dbReference>
<keyword evidence="3" id="KW-1185">Reference proteome</keyword>
<dbReference type="SUPFAM" id="SSF53756">
    <property type="entry name" value="UDP-Glycosyltransferase/glycogen phosphorylase"/>
    <property type="match status" value="1"/>
</dbReference>
<comment type="caution">
    <text evidence="2">The sequence shown here is derived from an EMBL/GenBank/DDBJ whole genome shotgun (WGS) entry which is preliminary data.</text>
</comment>